<dbReference type="Proteomes" id="UP000515125">
    <property type="component" value="Unplaced"/>
</dbReference>
<dbReference type="RefSeq" id="XP_026189744.1">
    <property type="nucleotide sequence ID" value="XM_026333959.1"/>
</dbReference>
<dbReference type="InterPro" id="IPR012677">
    <property type="entry name" value="Nucleotide-bd_a/b_plait_sf"/>
</dbReference>
<dbReference type="Gene3D" id="3.30.70.330">
    <property type="match status" value="1"/>
</dbReference>
<sequence>MASNSFYTMRPVIPQTRSDTASRVTIKNIPVGVTEARLKANLSKHGDIRVHMFVPATEYGAGWAWVTCEKHDEVEKMLAFAEERRAQAAAALRENIQKSANTKDDEDAASAAAAETSADDAKCSESSGELSDE</sequence>
<reference evidence="4" key="1">
    <citation type="submission" date="2025-08" db="UniProtKB">
        <authorList>
            <consortium name="RefSeq"/>
        </authorList>
    </citation>
    <scope>IDENTIFICATION</scope>
</reference>
<keyword evidence="3" id="KW-1185">Reference proteome</keyword>
<protein>
    <submittedName>
        <fullName evidence="4">Uncharacterized protein LOC34618917</fullName>
    </submittedName>
</protein>
<accession>A0A6P6RQB3</accession>
<dbReference type="Pfam" id="PF17797">
    <property type="entry name" value="RL"/>
    <property type="match status" value="1"/>
</dbReference>
<feature type="domain" description="RL" evidence="2">
    <location>
        <begin position="14"/>
        <end position="55"/>
    </location>
</feature>
<organism evidence="3 4">
    <name type="scientific">Cyclospora cayetanensis</name>
    <dbReference type="NCBI Taxonomy" id="88456"/>
    <lineage>
        <taxon>Eukaryota</taxon>
        <taxon>Sar</taxon>
        <taxon>Alveolata</taxon>
        <taxon>Apicomplexa</taxon>
        <taxon>Conoidasida</taxon>
        <taxon>Coccidia</taxon>
        <taxon>Eucoccidiorida</taxon>
        <taxon>Eimeriorina</taxon>
        <taxon>Eimeriidae</taxon>
        <taxon>Cyclospora</taxon>
    </lineage>
</organism>
<dbReference type="AlphaFoldDB" id="A0A6P6RQB3"/>
<dbReference type="CDD" id="cd00590">
    <property type="entry name" value="RRM_SF"/>
    <property type="match status" value="1"/>
</dbReference>
<dbReference type="InterPro" id="IPR041252">
    <property type="entry name" value="RL"/>
</dbReference>
<name>A0A6P6RQB3_9EIME</name>
<evidence type="ECO:0000256" key="1">
    <source>
        <dbReference type="SAM" id="MobiDB-lite"/>
    </source>
</evidence>
<dbReference type="OrthoDB" id="347136at2759"/>
<dbReference type="GO" id="GO:0003676">
    <property type="term" value="F:nucleic acid binding"/>
    <property type="evidence" value="ECO:0007669"/>
    <property type="project" value="InterPro"/>
</dbReference>
<feature type="compositionally biased region" description="Polar residues" evidence="1">
    <location>
        <begin position="124"/>
        <end position="133"/>
    </location>
</feature>
<feature type="region of interest" description="Disordered" evidence="1">
    <location>
        <begin position="96"/>
        <end position="133"/>
    </location>
</feature>
<evidence type="ECO:0000313" key="3">
    <source>
        <dbReference type="Proteomes" id="UP000515125"/>
    </source>
</evidence>
<dbReference type="GeneID" id="34618917"/>
<dbReference type="InterPro" id="IPR035979">
    <property type="entry name" value="RBD_domain_sf"/>
</dbReference>
<gene>
    <name evidence="4" type="primary">LOC34618917</name>
</gene>
<proteinExistence type="predicted"/>
<evidence type="ECO:0000259" key="2">
    <source>
        <dbReference type="Pfam" id="PF17797"/>
    </source>
</evidence>
<evidence type="ECO:0000313" key="4">
    <source>
        <dbReference type="RefSeq" id="XP_026189744.1"/>
    </source>
</evidence>
<dbReference type="SUPFAM" id="SSF54928">
    <property type="entry name" value="RNA-binding domain, RBD"/>
    <property type="match status" value="1"/>
</dbReference>